<proteinExistence type="predicted"/>
<dbReference type="AlphaFoldDB" id="A0A4R4DRB4"/>
<sequence length="483" mass="49523">MALLAFGGAGAAHGQTPSPSFALTGHIEDFTLATPGDPLGAATLTLRGIPVLLPRSLLVTMPGRYMTAQDLFRGPQGGAVQPRSGLALADPTPPRLPFEAEAVGNAIGGQYVAGVVRISQGALHLGAGFIQAIDPANGELRIGAPGGTAGARVRLNDPTGLYGMANGDGAKAAIPLDERFALDPDNSPVHARTGFPVCIPRPAPSALCPAGNRPAGVLRFTCSRAAPGQPGGLTPAAAPDAPAHACDPERPVPLAVGDHVTYAGMLQADPAGGFLIAAHGLEAELGIYTSPGTEPVYLFVEEAIQGTKGEPFANIPQEETTRFRIVGFTTDPSRNVEVRLIDSDRNEVGTSFTGPAGLPPSNGPQLGRFRNTWPAKDDARAVRRDVLVRVVGSPNAGLATGLTSGLYTAPINEYISPEPTRFGVPGFPVAVPFENFCFLAQGGGSFAAAAGSVSLGRLIPFPESGHALSQPVGNGTQRACDGQ</sequence>
<name>A0A4R4DRB4_9PROT</name>
<keyword evidence="2" id="KW-1185">Reference proteome</keyword>
<dbReference type="Proteomes" id="UP000295023">
    <property type="component" value="Unassembled WGS sequence"/>
</dbReference>
<organism evidence="1 2">
    <name type="scientific">Roseicella aquatilis</name>
    <dbReference type="NCBI Taxonomy" id="2527868"/>
    <lineage>
        <taxon>Bacteria</taxon>
        <taxon>Pseudomonadati</taxon>
        <taxon>Pseudomonadota</taxon>
        <taxon>Alphaproteobacteria</taxon>
        <taxon>Acetobacterales</taxon>
        <taxon>Roseomonadaceae</taxon>
        <taxon>Roseicella</taxon>
    </lineage>
</organism>
<protein>
    <submittedName>
        <fullName evidence="1">Uncharacterized protein</fullName>
    </submittedName>
</protein>
<accession>A0A4R4DRB4</accession>
<gene>
    <name evidence="1" type="ORF">EXY23_05960</name>
</gene>
<evidence type="ECO:0000313" key="1">
    <source>
        <dbReference type="EMBL" id="TCZ64912.1"/>
    </source>
</evidence>
<comment type="caution">
    <text evidence="1">The sequence shown here is derived from an EMBL/GenBank/DDBJ whole genome shotgun (WGS) entry which is preliminary data.</text>
</comment>
<reference evidence="1 2" key="1">
    <citation type="submission" date="2019-03" db="EMBL/GenBank/DDBJ databases">
        <title>Paracraurococcus aquatilis NE82 genome sequence.</title>
        <authorList>
            <person name="Zhao Y."/>
            <person name="Du Z."/>
        </authorList>
    </citation>
    <scope>NUCLEOTIDE SEQUENCE [LARGE SCALE GENOMIC DNA]</scope>
    <source>
        <strain evidence="1 2">NE82</strain>
    </source>
</reference>
<dbReference type="EMBL" id="SKBM01000004">
    <property type="protein sequence ID" value="TCZ64912.1"/>
    <property type="molecule type" value="Genomic_DNA"/>
</dbReference>
<evidence type="ECO:0000313" key="2">
    <source>
        <dbReference type="Proteomes" id="UP000295023"/>
    </source>
</evidence>
<dbReference type="OrthoDB" id="4845198at2"/>
<dbReference type="RefSeq" id="WP_132285576.1">
    <property type="nucleotide sequence ID" value="NZ_SKBM01000004.1"/>
</dbReference>